<evidence type="ECO:0000313" key="2">
    <source>
        <dbReference type="EMBL" id="HBK52472.1"/>
    </source>
</evidence>
<protein>
    <submittedName>
        <fullName evidence="2">Bifunctional 4'-phosphopantothenoylcysteine decarboxylase/phosphopantothenoylcysteine synthetase</fullName>
    </submittedName>
</protein>
<accession>A0A354YW44</accession>
<gene>
    <name evidence="2" type="ORF">DDZ44_00850</name>
</gene>
<dbReference type="EMBL" id="DNZF01000021">
    <property type="protein sequence ID" value="HBK52472.1"/>
    <property type="molecule type" value="Genomic_DNA"/>
</dbReference>
<dbReference type="GO" id="GO:0003824">
    <property type="term" value="F:catalytic activity"/>
    <property type="evidence" value="ECO:0007669"/>
    <property type="project" value="UniProtKB-ARBA"/>
</dbReference>
<dbReference type="Pfam" id="PF04127">
    <property type="entry name" value="DFP"/>
    <property type="match status" value="1"/>
</dbReference>
<comment type="caution">
    <text evidence="2">The sequence shown here is derived from an EMBL/GenBank/DDBJ whole genome shotgun (WGS) entry which is preliminary data.</text>
</comment>
<sequence length="110" mass="12069">KTEQRSQRLVLELVGTPDILKELGKNKPEHQIVVGFAAETENVLENARKKLESKKLDFIVANDVTMEGAGFATDTNIVTIINKDGQVSPLPKMSKEEVAGAILDEVLKLL</sequence>
<proteinExistence type="predicted"/>
<reference evidence="2 3" key="1">
    <citation type="journal article" date="2018" name="Nat. Biotechnol.">
        <title>A standardized bacterial taxonomy based on genome phylogeny substantially revises the tree of life.</title>
        <authorList>
            <person name="Parks D.H."/>
            <person name="Chuvochina M."/>
            <person name="Waite D.W."/>
            <person name="Rinke C."/>
            <person name="Skarshewski A."/>
            <person name="Chaumeil P.A."/>
            <person name="Hugenholtz P."/>
        </authorList>
    </citation>
    <scope>NUCLEOTIDE SEQUENCE [LARGE SCALE GENOMIC DNA]</scope>
    <source>
        <strain evidence="2">UBA10948</strain>
    </source>
</reference>
<dbReference type="InterPro" id="IPR035929">
    <property type="entry name" value="CoaB-like_sf"/>
</dbReference>
<feature type="non-terminal residue" evidence="2">
    <location>
        <position position="1"/>
    </location>
</feature>
<dbReference type="AlphaFoldDB" id="A0A354YW44"/>
<evidence type="ECO:0000259" key="1">
    <source>
        <dbReference type="Pfam" id="PF04127"/>
    </source>
</evidence>
<evidence type="ECO:0000313" key="3">
    <source>
        <dbReference type="Proteomes" id="UP000263273"/>
    </source>
</evidence>
<name>A0A354YW44_9FIRM</name>
<dbReference type="Gene3D" id="3.40.50.10300">
    <property type="entry name" value="CoaB-like"/>
    <property type="match status" value="1"/>
</dbReference>
<dbReference type="InterPro" id="IPR007085">
    <property type="entry name" value="DNA/pantothenate-metab_flavo_C"/>
</dbReference>
<dbReference type="GO" id="GO:0015937">
    <property type="term" value="P:coenzyme A biosynthetic process"/>
    <property type="evidence" value="ECO:0007669"/>
    <property type="project" value="UniProtKB-ARBA"/>
</dbReference>
<feature type="domain" description="DNA/pantothenate metabolism flavoprotein C-terminal" evidence="1">
    <location>
        <begin position="2"/>
        <end position="108"/>
    </location>
</feature>
<dbReference type="Proteomes" id="UP000263273">
    <property type="component" value="Unassembled WGS sequence"/>
</dbReference>
<organism evidence="2 3">
    <name type="scientific">Syntrophomonas wolfei</name>
    <dbReference type="NCBI Taxonomy" id="863"/>
    <lineage>
        <taxon>Bacteria</taxon>
        <taxon>Bacillati</taxon>
        <taxon>Bacillota</taxon>
        <taxon>Clostridia</taxon>
        <taxon>Eubacteriales</taxon>
        <taxon>Syntrophomonadaceae</taxon>
        <taxon>Syntrophomonas</taxon>
    </lineage>
</organism>
<dbReference type="SUPFAM" id="SSF102645">
    <property type="entry name" value="CoaB-like"/>
    <property type="match status" value="1"/>
</dbReference>